<protein>
    <submittedName>
        <fullName evidence="1">Uncharacterized protein</fullName>
    </submittedName>
</protein>
<organism evidence="1 2">
    <name type="scientific">Brassica cretica</name>
    <name type="common">Mustard</name>
    <dbReference type="NCBI Taxonomy" id="69181"/>
    <lineage>
        <taxon>Eukaryota</taxon>
        <taxon>Viridiplantae</taxon>
        <taxon>Streptophyta</taxon>
        <taxon>Embryophyta</taxon>
        <taxon>Tracheophyta</taxon>
        <taxon>Spermatophyta</taxon>
        <taxon>Magnoliopsida</taxon>
        <taxon>eudicotyledons</taxon>
        <taxon>Gunneridae</taxon>
        <taxon>Pentapetalae</taxon>
        <taxon>rosids</taxon>
        <taxon>malvids</taxon>
        <taxon>Brassicales</taxon>
        <taxon>Brassicaceae</taxon>
        <taxon>Brassiceae</taxon>
        <taxon>Brassica</taxon>
    </lineage>
</organism>
<reference evidence="1" key="1">
    <citation type="submission" date="2019-12" db="EMBL/GenBank/DDBJ databases">
        <title>Genome sequencing and annotation of Brassica cretica.</title>
        <authorList>
            <person name="Studholme D.J."/>
            <person name="Sarris P."/>
        </authorList>
    </citation>
    <scope>NUCLEOTIDE SEQUENCE</scope>
    <source>
        <strain evidence="1">PFS-109/04</strain>
        <tissue evidence="1">Leaf</tissue>
    </source>
</reference>
<gene>
    <name evidence="1" type="ORF">F2Q69_00059372</name>
</gene>
<evidence type="ECO:0000313" key="1">
    <source>
        <dbReference type="EMBL" id="KAF3571991.1"/>
    </source>
</evidence>
<evidence type="ECO:0000313" key="2">
    <source>
        <dbReference type="Proteomes" id="UP000712600"/>
    </source>
</evidence>
<comment type="caution">
    <text evidence="1">The sequence shown here is derived from an EMBL/GenBank/DDBJ whole genome shotgun (WGS) entry which is preliminary data.</text>
</comment>
<name>A0A8S9RH05_BRACR</name>
<sequence length="114" mass="13369">MDQKKNNHLKTKVITKQENTCLKHNHQLRGKNHRTNNTTTCKELIPTKKHKALNRRDQSSKTLIPHTYTKGSKGRRKASNIREGEWKPKLMFETRINLPGPQNIHEGKHYPNLE</sequence>
<proteinExistence type="predicted"/>
<accession>A0A8S9RH05</accession>
<dbReference type="EMBL" id="QGKX02000095">
    <property type="protein sequence ID" value="KAF3571991.1"/>
    <property type="molecule type" value="Genomic_DNA"/>
</dbReference>
<dbReference type="Proteomes" id="UP000712600">
    <property type="component" value="Unassembled WGS sequence"/>
</dbReference>
<dbReference type="AlphaFoldDB" id="A0A8S9RH05"/>